<protein>
    <recommendedName>
        <fullName evidence="4">Transmembrane protein</fullName>
    </recommendedName>
</protein>
<accession>A0AAV7Z336</accession>
<feature type="transmembrane region" description="Helical" evidence="1">
    <location>
        <begin position="148"/>
        <end position="169"/>
    </location>
</feature>
<organism evidence="2 3">
    <name type="scientific">Anaeramoeba flamelloides</name>
    <dbReference type="NCBI Taxonomy" id="1746091"/>
    <lineage>
        <taxon>Eukaryota</taxon>
        <taxon>Metamonada</taxon>
        <taxon>Anaeramoebidae</taxon>
        <taxon>Anaeramoeba</taxon>
    </lineage>
</organism>
<feature type="transmembrane region" description="Helical" evidence="1">
    <location>
        <begin position="66"/>
        <end position="86"/>
    </location>
</feature>
<comment type="caution">
    <text evidence="2">The sequence shown here is derived from an EMBL/GenBank/DDBJ whole genome shotgun (WGS) entry which is preliminary data.</text>
</comment>
<name>A0AAV7Z336_9EUKA</name>
<gene>
    <name evidence="2" type="ORF">M0812_19529</name>
</gene>
<dbReference type="Proteomes" id="UP001146793">
    <property type="component" value="Unassembled WGS sequence"/>
</dbReference>
<sequence>MIFLKCLFSGISGGFFGVVFCLATSTILIEVTYHNYFGYIFGSFIFLFGVYLLIRTFQMNNVTRLLRFLAFLLTSFVLGSGILIGAVDNQWFFETTNSLRILYYSVMSISIMFILVYSLIEVLNSRFFNCLCCKSDNPKPFVLTKPQVYCGLIGGVIIGLVNGILFGSFDVENTSKSYHDFHIFQIYIIPIGFVIGFILGFWNEYLREKVFQERISLGSMLDDHYFGDETSAVENDDKDNYTIYGVGYTEEY</sequence>
<feature type="transmembrane region" description="Helical" evidence="1">
    <location>
        <begin position="101"/>
        <end position="120"/>
    </location>
</feature>
<reference evidence="2" key="1">
    <citation type="submission" date="2022-08" db="EMBL/GenBank/DDBJ databases">
        <title>Novel sulphate-reducing endosymbionts in the free-living metamonad Anaeramoeba.</title>
        <authorList>
            <person name="Jerlstrom-Hultqvist J."/>
            <person name="Cepicka I."/>
            <person name="Gallot-Lavallee L."/>
            <person name="Salas-Leiva D."/>
            <person name="Curtis B.A."/>
            <person name="Zahonova K."/>
            <person name="Pipaliya S."/>
            <person name="Dacks J."/>
            <person name="Roger A.J."/>
        </authorList>
    </citation>
    <scope>NUCLEOTIDE SEQUENCE</scope>
    <source>
        <strain evidence="2">Busselton2</strain>
    </source>
</reference>
<keyword evidence="1" id="KW-0472">Membrane</keyword>
<evidence type="ECO:0000256" key="1">
    <source>
        <dbReference type="SAM" id="Phobius"/>
    </source>
</evidence>
<evidence type="ECO:0008006" key="4">
    <source>
        <dbReference type="Google" id="ProtNLM"/>
    </source>
</evidence>
<keyword evidence="1" id="KW-1133">Transmembrane helix</keyword>
<keyword evidence="1" id="KW-0812">Transmembrane</keyword>
<evidence type="ECO:0000313" key="3">
    <source>
        <dbReference type="Proteomes" id="UP001146793"/>
    </source>
</evidence>
<dbReference type="EMBL" id="JANTQA010000040">
    <property type="protein sequence ID" value="KAJ3435341.1"/>
    <property type="molecule type" value="Genomic_DNA"/>
</dbReference>
<dbReference type="AlphaFoldDB" id="A0AAV7Z336"/>
<feature type="transmembrane region" description="Helical" evidence="1">
    <location>
        <begin position="35"/>
        <end position="54"/>
    </location>
</feature>
<evidence type="ECO:0000313" key="2">
    <source>
        <dbReference type="EMBL" id="KAJ3435341.1"/>
    </source>
</evidence>
<feature type="transmembrane region" description="Helical" evidence="1">
    <location>
        <begin position="181"/>
        <end position="202"/>
    </location>
</feature>
<proteinExistence type="predicted"/>
<feature type="transmembrane region" description="Helical" evidence="1">
    <location>
        <begin position="7"/>
        <end position="29"/>
    </location>
</feature>